<reference evidence="1" key="1">
    <citation type="submission" date="2019-08" db="EMBL/GenBank/DDBJ databases">
        <authorList>
            <person name="Kucharzyk K."/>
            <person name="Murdoch R.W."/>
            <person name="Higgins S."/>
            <person name="Loffler F."/>
        </authorList>
    </citation>
    <scope>NUCLEOTIDE SEQUENCE</scope>
</reference>
<evidence type="ECO:0000313" key="1">
    <source>
        <dbReference type="EMBL" id="MPL62857.1"/>
    </source>
</evidence>
<sequence>MIDTKEAIEQAKKYFKDVYDGTISRLRVEEIELDEDEDYFTNVLGWDEPRELTPVELMIKNRFAPPPKKRYYKTFLVDSNNGKVKKMIIWERYDD</sequence>
<protein>
    <submittedName>
        <fullName evidence="1">Uncharacterized protein</fullName>
    </submittedName>
</protein>
<dbReference type="AlphaFoldDB" id="A0A644T8Q3"/>
<comment type="caution">
    <text evidence="1">The sequence shown here is derived from an EMBL/GenBank/DDBJ whole genome shotgun (WGS) entry which is preliminary data.</text>
</comment>
<proteinExistence type="predicted"/>
<organism evidence="1">
    <name type="scientific">bioreactor metagenome</name>
    <dbReference type="NCBI Taxonomy" id="1076179"/>
    <lineage>
        <taxon>unclassified sequences</taxon>
        <taxon>metagenomes</taxon>
        <taxon>ecological metagenomes</taxon>
    </lineage>
</organism>
<name>A0A644T8Q3_9ZZZZ</name>
<gene>
    <name evidence="1" type="ORF">SDC9_08477</name>
</gene>
<accession>A0A644T8Q3</accession>
<dbReference type="EMBL" id="VSSQ01000019">
    <property type="protein sequence ID" value="MPL62857.1"/>
    <property type="molecule type" value="Genomic_DNA"/>
</dbReference>